<dbReference type="KEGG" id="cqi:110726167"/>
<dbReference type="InterPro" id="IPR029021">
    <property type="entry name" value="Prot-tyrosine_phosphatase-like"/>
</dbReference>
<accession>A0A803N705</accession>
<protein>
    <recommendedName>
        <fullName evidence="2">Tyrosine specific protein phosphatases domain-containing protein</fullName>
    </recommendedName>
</protein>
<gene>
    <name evidence="3" type="primary">LOC110726167</name>
</gene>
<dbReference type="SMR" id="A0A803N705"/>
<keyword evidence="1" id="KW-0812">Transmembrane</keyword>
<dbReference type="AlphaFoldDB" id="A0A803N705"/>
<keyword evidence="1" id="KW-0472">Membrane</keyword>
<dbReference type="SMART" id="SM00195">
    <property type="entry name" value="DSPc"/>
    <property type="match status" value="1"/>
</dbReference>
<dbReference type="Gramene" id="AUR62041513-RA">
    <property type="protein sequence ID" value="AUR62041513-RA:cds"/>
    <property type="gene ID" value="AUR62041513"/>
</dbReference>
<evidence type="ECO:0000313" key="3">
    <source>
        <dbReference type="EnsemblPlants" id="AUR62041513-RA:cds"/>
    </source>
</evidence>
<keyword evidence="1" id="KW-1133">Transmembrane helix</keyword>
<reference evidence="3" key="2">
    <citation type="submission" date="2021-03" db="UniProtKB">
        <authorList>
            <consortium name="EnsemblPlants"/>
        </authorList>
    </citation>
    <scope>IDENTIFICATION</scope>
</reference>
<dbReference type="OMA" id="CAQGHGR"/>
<dbReference type="InterPro" id="IPR000387">
    <property type="entry name" value="Tyr_Pase_dom"/>
</dbReference>
<dbReference type="InterPro" id="IPR020422">
    <property type="entry name" value="TYR_PHOSPHATASE_DUAL_dom"/>
</dbReference>
<dbReference type="PANTHER" id="PTHR47216">
    <property type="match status" value="1"/>
</dbReference>
<dbReference type="RefSeq" id="XP_021761316.1">
    <property type="nucleotide sequence ID" value="XM_021905624.1"/>
</dbReference>
<evidence type="ECO:0000259" key="2">
    <source>
        <dbReference type="PROSITE" id="PS50056"/>
    </source>
</evidence>
<dbReference type="PROSITE" id="PS50056">
    <property type="entry name" value="TYR_PHOSPHATASE_2"/>
    <property type="match status" value="1"/>
</dbReference>
<dbReference type="Gene3D" id="3.90.190.10">
    <property type="entry name" value="Protein tyrosine phosphatase superfamily"/>
    <property type="match status" value="1"/>
</dbReference>
<dbReference type="SUPFAM" id="SSF52799">
    <property type="entry name" value="(Phosphotyrosine protein) phosphatases II"/>
    <property type="match status" value="1"/>
</dbReference>
<dbReference type="Proteomes" id="UP000596660">
    <property type="component" value="Unplaced"/>
</dbReference>
<dbReference type="EnsemblPlants" id="AUR62041513-RA">
    <property type="protein sequence ID" value="AUR62041513-RA:cds"/>
    <property type="gene ID" value="AUR62041513"/>
</dbReference>
<dbReference type="GO" id="GO:0016791">
    <property type="term" value="F:phosphatase activity"/>
    <property type="evidence" value="ECO:0007669"/>
    <property type="project" value="UniProtKB-ARBA"/>
</dbReference>
<feature type="transmembrane region" description="Helical" evidence="1">
    <location>
        <begin position="67"/>
        <end position="85"/>
    </location>
</feature>
<feature type="transmembrane region" description="Helical" evidence="1">
    <location>
        <begin position="30"/>
        <end position="47"/>
    </location>
</feature>
<dbReference type="InterPro" id="IPR000340">
    <property type="entry name" value="Dual-sp_phosphatase_cat-dom"/>
</dbReference>
<organism evidence="3 4">
    <name type="scientific">Chenopodium quinoa</name>
    <name type="common">Quinoa</name>
    <dbReference type="NCBI Taxonomy" id="63459"/>
    <lineage>
        <taxon>Eukaryota</taxon>
        <taxon>Viridiplantae</taxon>
        <taxon>Streptophyta</taxon>
        <taxon>Embryophyta</taxon>
        <taxon>Tracheophyta</taxon>
        <taxon>Spermatophyta</taxon>
        <taxon>Magnoliopsida</taxon>
        <taxon>eudicotyledons</taxon>
        <taxon>Gunneridae</taxon>
        <taxon>Pentapetalae</taxon>
        <taxon>Caryophyllales</taxon>
        <taxon>Chenopodiaceae</taxon>
        <taxon>Chenopodioideae</taxon>
        <taxon>Atripliceae</taxon>
        <taxon>Chenopodium</taxon>
    </lineage>
</organism>
<keyword evidence="4" id="KW-1185">Reference proteome</keyword>
<evidence type="ECO:0000313" key="4">
    <source>
        <dbReference type="Proteomes" id="UP000596660"/>
    </source>
</evidence>
<name>A0A803N705_CHEQI</name>
<dbReference type="PANTHER" id="PTHR47216:SF4">
    <property type="entry name" value="OS01G0859400 PROTEIN"/>
    <property type="match status" value="1"/>
</dbReference>
<proteinExistence type="predicted"/>
<dbReference type="Pfam" id="PF00782">
    <property type="entry name" value="DSPc"/>
    <property type="match status" value="1"/>
</dbReference>
<reference evidence="3" key="1">
    <citation type="journal article" date="2017" name="Nature">
        <title>The genome of Chenopodium quinoa.</title>
        <authorList>
            <person name="Jarvis D.E."/>
            <person name="Ho Y.S."/>
            <person name="Lightfoot D.J."/>
            <person name="Schmoeckel S.M."/>
            <person name="Li B."/>
            <person name="Borm T.J.A."/>
            <person name="Ohyanagi H."/>
            <person name="Mineta K."/>
            <person name="Michell C.T."/>
            <person name="Saber N."/>
            <person name="Kharbatia N.M."/>
            <person name="Rupper R.R."/>
            <person name="Sharp A.R."/>
            <person name="Dally N."/>
            <person name="Boughton B.A."/>
            <person name="Woo Y.H."/>
            <person name="Gao G."/>
            <person name="Schijlen E.G.W.M."/>
            <person name="Guo X."/>
            <person name="Momin A.A."/>
            <person name="Negrao S."/>
            <person name="Al-Babili S."/>
            <person name="Gehring C."/>
            <person name="Roessner U."/>
            <person name="Jung C."/>
            <person name="Murphy K."/>
            <person name="Arold S.T."/>
            <person name="Gojobori T."/>
            <person name="van der Linden C.G."/>
            <person name="van Loo E.N."/>
            <person name="Jellen E.N."/>
            <person name="Maughan P.J."/>
            <person name="Tester M."/>
        </authorList>
    </citation>
    <scope>NUCLEOTIDE SEQUENCE [LARGE SCALE GENOMIC DNA]</scope>
    <source>
        <strain evidence="3">cv. PI 614886</strain>
    </source>
</reference>
<feature type="domain" description="Tyrosine specific protein phosphatases" evidence="2">
    <location>
        <begin position="156"/>
        <end position="225"/>
    </location>
</feature>
<sequence length="258" mass="29257">MGWGISRLILLKSLLHFMIFVLMKSNGFTILAIPFLYASLVFLLVSIASNPHINLPMLLGKNTDGSFPIWSIVMFGPFLFFVRLFSMVRRLLSHEEPFTEICEGVYVGGWPCSLDKFPPKNPAVIDCTCEFPRNSEFTRSGYLCIPTWDTRSPQPSEIESAVKWACRKRALGVPVFIHCAYGHGRSVAVMCALLVALGAVENWKDAEKMIQERRPYIRMNSLHRKALEEWAQHRLSPMKRKNETDVSSVIMSNSLGSK</sequence>
<dbReference type="GeneID" id="110726167"/>
<dbReference type="OrthoDB" id="1890923at2759"/>
<evidence type="ECO:0000256" key="1">
    <source>
        <dbReference type="SAM" id="Phobius"/>
    </source>
</evidence>
<dbReference type="CDD" id="cd14527">
    <property type="entry name" value="DSP_bac"/>
    <property type="match status" value="1"/>
</dbReference>